<dbReference type="GO" id="GO:0046872">
    <property type="term" value="F:metal ion binding"/>
    <property type="evidence" value="ECO:0007669"/>
    <property type="project" value="UniProtKB-KW"/>
</dbReference>
<comment type="cofactor">
    <cofactor evidence="10">
        <name>Zn(2+)</name>
        <dbReference type="ChEBI" id="CHEBI:29105"/>
    </cofactor>
    <text evidence="10">Binds 1 zinc ion per subunit.</text>
</comment>
<evidence type="ECO:0000259" key="12">
    <source>
        <dbReference type="PROSITE" id="PS51721"/>
    </source>
</evidence>
<dbReference type="CDD" id="cd04466">
    <property type="entry name" value="S1_YloQ_GTPase"/>
    <property type="match status" value="1"/>
</dbReference>
<evidence type="ECO:0000256" key="6">
    <source>
        <dbReference type="ARBA" id="ARBA00022801"/>
    </source>
</evidence>
<evidence type="ECO:0000256" key="3">
    <source>
        <dbReference type="ARBA" id="ARBA00022723"/>
    </source>
</evidence>
<comment type="subcellular location">
    <subcellularLocation>
        <location evidence="10">Cytoplasm</location>
    </subcellularLocation>
</comment>
<dbReference type="Gene3D" id="3.40.50.300">
    <property type="entry name" value="P-loop containing nucleotide triphosphate hydrolases"/>
    <property type="match status" value="1"/>
</dbReference>
<feature type="binding site" evidence="10">
    <location>
        <position position="288"/>
    </location>
    <ligand>
        <name>Zn(2+)</name>
        <dbReference type="ChEBI" id="CHEBI:29105"/>
    </ligand>
</feature>
<comment type="subunit">
    <text evidence="10">Monomer. Associates with 30S ribosomal subunit, binds 16S rRNA.</text>
</comment>
<dbReference type="Pfam" id="PF16745">
    <property type="entry name" value="RsgA_N"/>
    <property type="match status" value="1"/>
</dbReference>
<evidence type="ECO:0000259" key="11">
    <source>
        <dbReference type="PROSITE" id="PS50936"/>
    </source>
</evidence>
<evidence type="ECO:0000256" key="1">
    <source>
        <dbReference type="ARBA" id="ARBA00022490"/>
    </source>
</evidence>
<dbReference type="Gene3D" id="1.10.40.50">
    <property type="entry name" value="Probable gtpase engc, domain 3"/>
    <property type="match status" value="1"/>
</dbReference>
<evidence type="ECO:0000313" key="14">
    <source>
        <dbReference type="Proteomes" id="UP000000742"/>
    </source>
</evidence>
<dbReference type="EC" id="3.6.1.-" evidence="10"/>
<dbReference type="PANTHER" id="PTHR32120">
    <property type="entry name" value="SMALL RIBOSOMAL SUBUNIT BIOGENESIS GTPASE RSGA"/>
    <property type="match status" value="1"/>
</dbReference>
<dbReference type="GO" id="GO:0005525">
    <property type="term" value="F:GTP binding"/>
    <property type="evidence" value="ECO:0007669"/>
    <property type="project" value="UniProtKB-UniRule"/>
</dbReference>
<dbReference type="GO" id="GO:0019843">
    <property type="term" value="F:rRNA binding"/>
    <property type="evidence" value="ECO:0007669"/>
    <property type="project" value="UniProtKB-KW"/>
</dbReference>
<dbReference type="InterPro" id="IPR004881">
    <property type="entry name" value="Ribosome_biogen_GTPase_RsgA"/>
</dbReference>
<keyword evidence="3 10" id="KW-0479">Metal-binding</keyword>
<evidence type="ECO:0000256" key="7">
    <source>
        <dbReference type="ARBA" id="ARBA00022833"/>
    </source>
</evidence>
<feature type="binding site" evidence="10">
    <location>
        <position position="296"/>
    </location>
    <ligand>
        <name>Zn(2+)</name>
        <dbReference type="ChEBI" id="CHEBI:29105"/>
    </ligand>
</feature>
<dbReference type="SUPFAM" id="SSF50249">
    <property type="entry name" value="Nucleic acid-binding proteins"/>
    <property type="match status" value="1"/>
</dbReference>
<sequence length="329" mass="37341">MLFNKENKENIASSLMARRCAKALFHIQQRRRRREAMAEGKIIKALSGFYYVLSDGQVYQCRGRGVFRKRKVTPLVGDYVSFQVENEREGYILDVFERKNELVRPPIANIDQAILVFSAVEPDFSPGLLDRFLVLIEAKNIRPMIVVSKMDLVDDETKPRIEQYIRDYRQIGYDVLEVSVKTRAGVDALLPYLEGKVSVFAGQSGVGKSSLLNALRPGLQLKTGDISHHLGRGKHTTRHVEFIEIGGGFVADTPGFSALEFDEIELEQLPLCFPEFVARSADCKFRGCTHTAEPKCAVKEALASGDIPSYRYEHYVSFIKEIKERKPRY</sequence>
<dbReference type="PROSITE" id="PS51721">
    <property type="entry name" value="G_CP"/>
    <property type="match status" value="1"/>
</dbReference>
<dbReference type="KEGG" id="afl:Aflv_1785"/>
<feature type="binding site" evidence="10">
    <location>
        <begin position="202"/>
        <end position="210"/>
    </location>
    <ligand>
        <name>GTP</name>
        <dbReference type="ChEBI" id="CHEBI:37565"/>
    </ligand>
</feature>
<protein>
    <recommendedName>
        <fullName evidence="10">Small ribosomal subunit biogenesis GTPase RsgA</fullName>
        <ecNumber evidence="10">3.6.1.-</ecNumber>
    </recommendedName>
</protein>
<dbReference type="InterPro" id="IPR010914">
    <property type="entry name" value="RsgA_GTPase_dom"/>
</dbReference>
<evidence type="ECO:0000313" key="13">
    <source>
        <dbReference type="EMBL" id="ACJ34146.1"/>
    </source>
</evidence>
<dbReference type="HOGENOM" id="CLU_033617_2_1_9"/>
<accession>B7GGG4</accession>
<dbReference type="SUPFAM" id="SSF52540">
    <property type="entry name" value="P-loop containing nucleoside triphosphate hydrolases"/>
    <property type="match status" value="1"/>
</dbReference>
<proteinExistence type="inferred from homology"/>
<dbReference type="HAMAP" id="MF_01820">
    <property type="entry name" value="GTPase_RsgA"/>
    <property type="match status" value="1"/>
</dbReference>
<comment type="similarity">
    <text evidence="10">Belongs to the TRAFAC class YlqF/YawG GTPase family. RsgA subfamily.</text>
</comment>
<feature type="binding site" evidence="10">
    <location>
        <position position="283"/>
    </location>
    <ligand>
        <name>Zn(2+)</name>
        <dbReference type="ChEBI" id="CHEBI:29105"/>
    </ligand>
</feature>
<evidence type="ECO:0000256" key="9">
    <source>
        <dbReference type="ARBA" id="ARBA00023134"/>
    </source>
</evidence>
<dbReference type="PROSITE" id="PS50936">
    <property type="entry name" value="ENGC_GTPASE"/>
    <property type="match status" value="1"/>
</dbReference>
<keyword evidence="6 10" id="KW-0378">Hydrolase</keyword>
<dbReference type="NCBIfam" id="TIGR00157">
    <property type="entry name" value="ribosome small subunit-dependent GTPase A"/>
    <property type="match status" value="1"/>
</dbReference>
<keyword evidence="1 10" id="KW-0963">Cytoplasm</keyword>
<keyword evidence="5 10" id="KW-0547">Nucleotide-binding</keyword>
<dbReference type="InterPro" id="IPR027417">
    <property type="entry name" value="P-loop_NTPase"/>
</dbReference>
<dbReference type="eggNOG" id="COG1162">
    <property type="taxonomic scope" value="Bacteria"/>
</dbReference>
<dbReference type="Pfam" id="PF03193">
    <property type="entry name" value="RsgA_GTPase"/>
    <property type="match status" value="1"/>
</dbReference>
<dbReference type="PANTHER" id="PTHR32120:SF11">
    <property type="entry name" value="SMALL RIBOSOMAL SUBUNIT BIOGENESIS GTPASE RSGA 1, MITOCHONDRIAL-RELATED"/>
    <property type="match status" value="1"/>
</dbReference>
<feature type="domain" description="EngC GTPase" evidence="11">
    <location>
        <begin position="108"/>
        <end position="257"/>
    </location>
</feature>
<evidence type="ECO:0000256" key="4">
    <source>
        <dbReference type="ARBA" id="ARBA00022730"/>
    </source>
</evidence>
<feature type="binding site" evidence="10">
    <location>
        <begin position="148"/>
        <end position="151"/>
    </location>
    <ligand>
        <name>GTP</name>
        <dbReference type="ChEBI" id="CHEBI:37565"/>
    </ligand>
</feature>
<dbReference type="Proteomes" id="UP000000742">
    <property type="component" value="Chromosome"/>
</dbReference>
<dbReference type="EMBL" id="CP000922">
    <property type="protein sequence ID" value="ACJ34146.1"/>
    <property type="molecule type" value="Genomic_DNA"/>
</dbReference>
<keyword evidence="8 10" id="KW-0694">RNA-binding</keyword>
<evidence type="ECO:0000256" key="2">
    <source>
        <dbReference type="ARBA" id="ARBA00022517"/>
    </source>
</evidence>
<name>B7GGG4_ANOFW</name>
<evidence type="ECO:0000256" key="10">
    <source>
        <dbReference type="HAMAP-Rule" id="MF_01820"/>
    </source>
</evidence>
<dbReference type="Gene3D" id="2.40.50.140">
    <property type="entry name" value="Nucleic acid-binding proteins"/>
    <property type="match status" value="1"/>
</dbReference>
<dbReference type="STRING" id="491915.Aflv_1785"/>
<dbReference type="AlphaFoldDB" id="B7GGG4"/>
<dbReference type="GO" id="GO:0003924">
    <property type="term" value="F:GTPase activity"/>
    <property type="evidence" value="ECO:0007669"/>
    <property type="project" value="UniProtKB-UniRule"/>
</dbReference>
<keyword evidence="4 10" id="KW-0699">rRNA-binding</keyword>
<dbReference type="InterPro" id="IPR012340">
    <property type="entry name" value="NA-bd_OB-fold"/>
</dbReference>
<gene>
    <name evidence="10" type="primary">rsgA</name>
    <name evidence="13" type="ordered locus">Aflv_1785</name>
</gene>
<comment type="function">
    <text evidence="10">One of several proteins that assist in the late maturation steps of the functional core of the 30S ribosomal subunit. Helps release RbfA from mature subunits. May play a role in the assembly of ribosomal proteins into the subunit. Circularly permuted GTPase that catalyzes slow GTP hydrolysis, GTPase activity is stimulated by the 30S ribosomal subunit.</text>
</comment>
<dbReference type="CDD" id="cd01854">
    <property type="entry name" value="YjeQ_EngC"/>
    <property type="match status" value="1"/>
</dbReference>
<dbReference type="InterPro" id="IPR030378">
    <property type="entry name" value="G_CP_dom"/>
</dbReference>
<dbReference type="GO" id="GO:0042274">
    <property type="term" value="P:ribosomal small subunit biogenesis"/>
    <property type="evidence" value="ECO:0007669"/>
    <property type="project" value="UniProtKB-UniRule"/>
</dbReference>
<evidence type="ECO:0000256" key="5">
    <source>
        <dbReference type="ARBA" id="ARBA00022741"/>
    </source>
</evidence>
<dbReference type="GO" id="GO:0005737">
    <property type="term" value="C:cytoplasm"/>
    <property type="evidence" value="ECO:0007669"/>
    <property type="project" value="UniProtKB-SubCell"/>
</dbReference>
<keyword evidence="9 10" id="KW-0342">GTP-binding</keyword>
<reference evidence="13 14" key="1">
    <citation type="journal article" date="2008" name="Genome Biol.">
        <title>Encapsulated in silica: genome, proteome and physiology of the thermophilic bacterium Anoxybacillus flavithermus WK1.</title>
        <authorList>
            <person name="Saw J.H."/>
            <person name="Mountain B.W."/>
            <person name="Feng L."/>
            <person name="Omelchenko M.V."/>
            <person name="Hou S."/>
            <person name="Saito J.A."/>
            <person name="Stott M.B."/>
            <person name="Li D."/>
            <person name="Zhao G."/>
            <person name="Wu J."/>
            <person name="Galperin M.Y."/>
            <person name="Koonin E.V."/>
            <person name="Makarova K.S."/>
            <person name="Wolf Y.I."/>
            <person name="Rigden D.J."/>
            <person name="Dunfield P.F."/>
            <person name="Wang L."/>
            <person name="Alam M."/>
        </authorList>
    </citation>
    <scope>NUCLEOTIDE SEQUENCE [LARGE SCALE GENOMIC DNA]</scope>
    <source>
        <strain evidence="14">DSM 21510 / WK1</strain>
    </source>
</reference>
<keyword evidence="2 10" id="KW-0690">Ribosome biogenesis</keyword>
<feature type="binding site" evidence="10">
    <location>
        <position position="290"/>
    </location>
    <ligand>
        <name>Zn(2+)</name>
        <dbReference type="ChEBI" id="CHEBI:29105"/>
    </ligand>
</feature>
<organism evidence="13 14">
    <name type="scientific">Anoxybacillus flavithermus (strain DSM 21510 / WK1)</name>
    <dbReference type="NCBI Taxonomy" id="491915"/>
    <lineage>
        <taxon>Bacteria</taxon>
        <taxon>Bacillati</taxon>
        <taxon>Bacillota</taxon>
        <taxon>Bacilli</taxon>
        <taxon>Bacillales</taxon>
        <taxon>Anoxybacillaceae</taxon>
        <taxon>Anoxybacillus</taxon>
    </lineage>
</organism>
<feature type="domain" description="CP-type G" evidence="12">
    <location>
        <begin position="99"/>
        <end position="259"/>
    </location>
</feature>
<dbReference type="InterPro" id="IPR031944">
    <property type="entry name" value="RsgA_N"/>
</dbReference>
<evidence type="ECO:0000256" key="8">
    <source>
        <dbReference type="ARBA" id="ARBA00022884"/>
    </source>
</evidence>
<keyword evidence="7 10" id="KW-0862">Zinc</keyword>